<reference evidence="2 3" key="1">
    <citation type="submission" date="2024-06" db="EMBL/GenBank/DDBJ databases">
        <authorList>
            <person name="Li Z."/>
            <person name="Jiang Y."/>
        </authorList>
    </citation>
    <scope>NUCLEOTIDE SEQUENCE [LARGE SCALE GENOMIC DNA]</scope>
    <source>
        <strain evidence="2 3">HSW-8</strain>
    </source>
</reference>
<dbReference type="RefSeq" id="WP_352888568.1">
    <property type="nucleotide sequence ID" value="NZ_JBEPIJ010000006.1"/>
</dbReference>
<protein>
    <submittedName>
        <fullName evidence="2">DUF1302 family protein</fullName>
    </submittedName>
</protein>
<dbReference type="Pfam" id="PF06980">
    <property type="entry name" value="DUF1302"/>
    <property type="match status" value="1"/>
</dbReference>
<name>A0ABV2A945_9GAMM</name>
<dbReference type="Proteomes" id="UP001465331">
    <property type="component" value="Unassembled WGS sequence"/>
</dbReference>
<dbReference type="EMBL" id="JBEPIJ010000006">
    <property type="protein sequence ID" value="MES0873737.1"/>
    <property type="molecule type" value="Genomic_DNA"/>
</dbReference>
<evidence type="ECO:0000313" key="2">
    <source>
        <dbReference type="EMBL" id="MES0873737.1"/>
    </source>
</evidence>
<proteinExistence type="predicted"/>
<keyword evidence="3" id="KW-1185">Reference proteome</keyword>
<gene>
    <name evidence="2" type="ORF">ABSH63_06945</name>
</gene>
<feature type="region of interest" description="Disordered" evidence="1">
    <location>
        <begin position="581"/>
        <end position="618"/>
    </location>
</feature>
<organism evidence="2 3">
    <name type="scientific">Sinimarinibacterium thermocellulolyticum</name>
    <dbReference type="NCBI Taxonomy" id="3170016"/>
    <lineage>
        <taxon>Bacteria</taxon>
        <taxon>Pseudomonadati</taxon>
        <taxon>Pseudomonadota</taxon>
        <taxon>Gammaproteobacteria</taxon>
        <taxon>Nevskiales</taxon>
        <taxon>Nevskiaceae</taxon>
        <taxon>Sinimarinibacterium</taxon>
    </lineage>
</organism>
<accession>A0ABV2A945</accession>
<sequence length="718" mass="78196">MGIAGLALATPAQAFRFEYGEIFGDLKTRVSFGASWRVEDRNPALIDKNNLDPTLCGSGVDDACISFNENPALNQKMIDAPGAFFGLNKDDGNLNYDQGDVVAAVSKISSELSLTWGEWVFKAGGTLFYDPINDDFDEFHPDTTYQPQRTPRNDAVRGSVGHDFQIGNLLVSTAFEALDRDFVATIGYQTIRWGESTLIAINSLSEINAPDARFLYQPGTQIAAVFQTTPAAVLSTTLGDSLAVDLIYLLGWRGVEVPEGGAFFAPFDVIGRDYATVSLGQFHEDPNGLQRLPGIGAEISDTSLTVPVSQTEGEPRDAGQFGVKLTWYAADISTEFGFYALNYHSRLPYLSMYATDATCIQDTTTDVLQATADCDGMRLTPSGLEPTPIDSARIFLDYPEDIQLYGVSFNTTIGKWSLAGEVAYRPNLPVQVQITDVVFTALQPALPENEIVLGLGTVGDLTLPGLISIGLDPTTALGVLTSPRTLSLLTQLIANPENDFALPPRAVAVPSYLMAYRGWDRIEPNQLITGYERLNAVQMDFTGIRVLGNSENPIGAEQVQIIAETGFTWITDMPSRDVLQFEGGDYNNTHASPGADGSGDVGDPGVKPTQRLNPTQQTEGFADDFAAGYRLILRLEYNNVIFGWNFKPQILWSHDVYGVAPSPNQNFIEGTMLWQVGTDIEITQKLGAQLFYQGWADGGTVNGYRDKDFAGFAVSYTF</sequence>
<comment type="caution">
    <text evidence="2">The sequence shown here is derived from an EMBL/GenBank/DDBJ whole genome shotgun (WGS) entry which is preliminary data.</text>
</comment>
<evidence type="ECO:0000313" key="3">
    <source>
        <dbReference type="Proteomes" id="UP001465331"/>
    </source>
</evidence>
<dbReference type="InterPro" id="IPR010727">
    <property type="entry name" value="DUF1302"/>
</dbReference>
<evidence type="ECO:0000256" key="1">
    <source>
        <dbReference type="SAM" id="MobiDB-lite"/>
    </source>
</evidence>